<accession>A0A565CT83</accession>
<sequence>MRKEATTLVIGGLTRPQIWRFRPLETIIGFPLISGSNLLSVSNRISVYLRISNLHHLSIAVIVPLLLTAIDVSSLRFVSDFTPEEITKTKLNLYSAAACSYATITHLSARQFH</sequence>
<evidence type="ECO:0000313" key="2">
    <source>
        <dbReference type="Proteomes" id="UP000489600"/>
    </source>
</evidence>
<reference evidence="1" key="1">
    <citation type="submission" date="2019-07" db="EMBL/GenBank/DDBJ databases">
        <authorList>
            <person name="Dittberner H."/>
        </authorList>
    </citation>
    <scope>NUCLEOTIDE SEQUENCE [LARGE SCALE GENOMIC DNA]</scope>
</reference>
<comment type="caution">
    <text evidence="1">The sequence shown here is derived from an EMBL/GenBank/DDBJ whole genome shotgun (WGS) entry which is preliminary data.</text>
</comment>
<organism evidence="1 2">
    <name type="scientific">Arabis nemorensis</name>
    <dbReference type="NCBI Taxonomy" id="586526"/>
    <lineage>
        <taxon>Eukaryota</taxon>
        <taxon>Viridiplantae</taxon>
        <taxon>Streptophyta</taxon>
        <taxon>Embryophyta</taxon>
        <taxon>Tracheophyta</taxon>
        <taxon>Spermatophyta</taxon>
        <taxon>Magnoliopsida</taxon>
        <taxon>eudicotyledons</taxon>
        <taxon>Gunneridae</taxon>
        <taxon>Pentapetalae</taxon>
        <taxon>rosids</taxon>
        <taxon>malvids</taxon>
        <taxon>Brassicales</taxon>
        <taxon>Brassicaceae</taxon>
        <taxon>Arabideae</taxon>
        <taxon>Arabis</taxon>
    </lineage>
</organism>
<name>A0A565CT83_9BRAS</name>
<evidence type="ECO:0000313" key="1">
    <source>
        <dbReference type="EMBL" id="VVB16724.1"/>
    </source>
</evidence>
<keyword evidence="2" id="KW-1185">Reference proteome</keyword>
<dbReference type="EMBL" id="CABITT030000008">
    <property type="protein sequence ID" value="VVB16724.1"/>
    <property type="molecule type" value="Genomic_DNA"/>
</dbReference>
<gene>
    <name evidence="1" type="ORF">ANE_LOCUS27168</name>
</gene>
<protein>
    <submittedName>
        <fullName evidence="1">Uncharacterized protein</fullName>
    </submittedName>
</protein>
<dbReference type="Proteomes" id="UP000489600">
    <property type="component" value="Unassembled WGS sequence"/>
</dbReference>
<proteinExistence type="predicted"/>
<dbReference type="AlphaFoldDB" id="A0A565CT83"/>